<keyword evidence="2" id="KW-0472">Membrane</keyword>
<dbReference type="GeneID" id="106167618"/>
<dbReference type="InParanoid" id="A0A1S3IUM4"/>
<evidence type="ECO:0000256" key="2">
    <source>
        <dbReference type="SAM" id="Phobius"/>
    </source>
</evidence>
<dbReference type="AlphaFoldDB" id="A0A1S3IUM4"/>
<keyword evidence="4" id="KW-1185">Reference proteome</keyword>
<dbReference type="RefSeq" id="XP_013401907.1">
    <property type="nucleotide sequence ID" value="XM_013546453.1"/>
</dbReference>
<dbReference type="KEGG" id="lak:106167618"/>
<proteinExistence type="predicted"/>
<dbReference type="Proteomes" id="UP000085678">
    <property type="component" value="Unplaced"/>
</dbReference>
<evidence type="ECO:0000313" key="5">
    <source>
        <dbReference type="RefSeq" id="XP_013401907.1"/>
    </source>
</evidence>
<keyword evidence="2" id="KW-1133">Transmembrane helix</keyword>
<accession>A0A1S3IUM4</accession>
<reference evidence="5" key="1">
    <citation type="submission" date="2025-08" db="UniProtKB">
        <authorList>
            <consortium name="RefSeq"/>
        </authorList>
    </citation>
    <scope>IDENTIFICATION</scope>
    <source>
        <tissue evidence="5">Gonads</tissue>
    </source>
</reference>
<sequence>MAAIWWRAFSLLLLSAIAVEGSTYYMDSYTGSCSSYSYKYTYSTSHTVKAWYPGNSYMSSSYCSLVFYASPSTGKLAFSFSSFSATSSITLSFYDGSYTSDTRLLRLDNSNSMPYSTYYTTGSALRVYLVKTYSSSTGYSFEFSVWRHTGTSTTLGTLSLPISMDDSTQCGSQIKYVNSGQYLWVNAWAPSNTYRTSTSSCTMYFRAAISTDYLAVSFASGSLSISSSYVTLYFYDGSSTSSTLLTSFNSYTSSPSSTYYATGSSLTVYLSNGYSSSISFSFQVFATSTPVTTTATPSSSNTNYRYMDDSTDDCSDTIYMSDGQTEIVSAASGSSMSYSSSSYCYLYFRTRDSSATMKVNVTQLSLYSYGTLKFYDSRYTSSSLLKEYSYSDYIGSSADTFYTSGQYLSVRLYRSSSSSHRFTFKVSVVPPGLSSGAIAGIVLGSLAAVVVLLVIVIKVCSSSKKSSPRTRIRPHNTRNLTTTASTVNYTTTSGQMGMQTQPYGGFASQGPAYPPPSQAYGPTTSMDSAYPPPSQAYGPVTSLDPAYPPPSQHFSAPPPSYTDATGGDGLYAPPPPPPSYCSTLNQTDSAYKPGFS</sequence>
<evidence type="ECO:0000256" key="1">
    <source>
        <dbReference type="SAM" id="MobiDB-lite"/>
    </source>
</evidence>
<feature type="chain" id="PRO_5010193445" evidence="3">
    <location>
        <begin position="22"/>
        <end position="596"/>
    </location>
</feature>
<protein>
    <submittedName>
        <fullName evidence="5">Nuclear pore complex protein DDB_G0274915-like isoform X1</fullName>
    </submittedName>
</protein>
<organism evidence="4 5">
    <name type="scientific">Lingula anatina</name>
    <name type="common">Brachiopod</name>
    <name type="synonym">Lingula unguis</name>
    <dbReference type="NCBI Taxonomy" id="7574"/>
    <lineage>
        <taxon>Eukaryota</taxon>
        <taxon>Metazoa</taxon>
        <taxon>Spiralia</taxon>
        <taxon>Lophotrochozoa</taxon>
        <taxon>Brachiopoda</taxon>
        <taxon>Linguliformea</taxon>
        <taxon>Lingulata</taxon>
        <taxon>Lingulida</taxon>
        <taxon>Linguloidea</taxon>
        <taxon>Lingulidae</taxon>
        <taxon>Lingula</taxon>
    </lineage>
</organism>
<feature type="signal peptide" evidence="3">
    <location>
        <begin position="1"/>
        <end position="21"/>
    </location>
</feature>
<feature type="compositionally biased region" description="Polar residues" evidence="1">
    <location>
        <begin position="580"/>
        <end position="589"/>
    </location>
</feature>
<keyword evidence="2" id="KW-0812">Transmembrane</keyword>
<feature type="transmembrane region" description="Helical" evidence="2">
    <location>
        <begin position="437"/>
        <end position="461"/>
    </location>
</feature>
<gene>
    <name evidence="5" type="primary">LOC106167618</name>
</gene>
<evidence type="ECO:0000256" key="3">
    <source>
        <dbReference type="SAM" id="SignalP"/>
    </source>
</evidence>
<evidence type="ECO:0000313" key="4">
    <source>
        <dbReference type="Proteomes" id="UP000085678"/>
    </source>
</evidence>
<name>A0A1S3IUM4_LINAN</name>
<keyword evidence="3" id="KW-0732">Signal</keyword>
<feature type="region of interest" description="Disordered" evidence="1">
    <location>
        <begin position="501"/>
        <end position="596"/>
    </location>
</feature>
<feature type="compositionally biased region" description="Pro residues" evidence="1">
    <location>
        <begin position="546"/>
        <end position="560"/>
    </location>
</feature>